<evidence type="ECO:0000256" key="1">
    <source>
        <dbReference type="ARBA" id="ARBA00022723"/>
    </source>
</evidence>
<dbReference type="InterPro" id="IPR011042">
    <property type="entry name" value="6-blade_b-propeller_TolB-like"/>
</dbReference>
<dbReference type="GO" id="GO:0046872">
    <property type="term" value="F:metal ion binding"/>
    <property type="evidence" value="ECO:0007669"/>
    <property type="project" value="UniProtKB-KW"/>
</dbReference>
<dbReference type="InterPro" id="IPR036514">
    <property type="entry name" value="SGNH_hydro_sf"/>
</dbReference>
<feature type="region of interest" description="Disordered" evidence="3">
    <location>
        <begin position="1133"/>
        <end position="1153"/>
    </location>
</feature>
<dbReference type="InterPro" id="IPR016024">
    <property type="entry name" value="ARM-type_fold"/>
</dbReference>
<sequence length="1333" mass="146046">MAVLWLNLKIKPMTNITRAALLIAATCLTSSLLAAPAKADDKKNTILFYGNSMIERLLEHGELEARLQIANPKAGLKIRSFAWTGDEVGNRLRLEGYAKHMKNLIAEWPAGNLVLGYGFYESFAGAKGLDEFENQYRVHLKQLAIIHPGVQVVMLSPIASEDASPERNADLELYSNAINKLAAESGAKYIDLFSPTRDAYAASEPKLTTRGIHLNEAGNSLVAKVIAEALIGSSTVDPKHLHEVALAASAKHERVAEIVRPKNAVVYFGVRARPQEYADEMPRYHKMIELTEAVVHQLAADPSKKFSDVKKPSLAPMPEGRSKKANKGMGIIKSVAKAQAEFEVDKDYEVNLFASEEQFPELRNPVQIAFDARGRLWVVTMPSFPHTVPGLTPPDKILILEDTDKDGKADKCTTYMEGLDALDGIAFHREGVIISEQPRLWLTRDTDGDGKADFKEELLRGIDVTDSHHGGMITEDPSGDIIFSDGVFHRSQLETPFGIHRGIDATTYRLDVASGKINTEYQHTTPNPWNVDFDRYGDLFQMYGDGIFYDSAVLPWTPLGAYHPFRYGSIGQFGKGSGIAVVSSPNYPDVYQEGMASASLLGKYAVTLTEFDYTQGMINRGKTQVILSSPNPAFRPADLEFGMDGALYVSDFCSPIIGHAQHPMRDPGWDHDYGRIWRVVHKGKPLVKTAPKIEGESPENLCKLLTSPQGLVRHHARIELRKHGAKGIAAVDRWIANMDRNSPDFEQAALEAIFVCGGLNEARPKLIDALLNSKSFHFRGAAVNQIRLQADRLDNVSELLAKMAKDEHPRVLIQVIGAISHLQQSNPKLTEILGLIKSDNKNVVNTVRALDYGAEPVKGRSVPVLEVDPKSELTHWFRYAPGGKGQPVLHTSKKSSGGGVNLFRTFIESEKAQSAIIAINHKALDIFVNGSLKFSQNSLWSGDQQVQVDLQPGVNYIEIELKKGRRATNGLPPVFLYDAVGSALSDAKYVSNPQDLERLTAAHNKMLKERGTVLRVTAAPGLQFAPKILQVEPGAKVRLIFENPDNMEHNWLLIAPGSVAEIGELADKMAGEAGAVEKHYIPDSDKILVHSKLLGPNAKEEIVFTAPEKPGEYPYICTFPGHWRIMQGILTVGKEDQAKPQPGKARGKRKKGKAVSKQIGEGVVFESSATANGFTLLKLPKTPRGKVTASTKTNNDPISILTDGKLSKGFGPIFANGIKDGAYKMDLGKQQPIAAITSWSHSQGSGRGAQTVTIYGSDSTSDPGWKLDDATLFKPLGTISTKGQSLSDFVALSLHAKKGKSLGSYRWIVWKVAPVTSNHENTAFQELAVDVVK</sequence>
<dbReference type="Pfam" id="PF23500">
    <property type="entry name" value="DUF7133"/>
    <property type="match status" value="2"/>
</dbReference>
<dbReference type="Gene3D" id="3.40.50.1110">
    <property type="entry name" value="SGNH hydrolase"/>
    <property type="match status" value="1"/>
</dbReference>
<evidence type="ECO:0000313" key="6">
    <source>
        <dbReference type="EMBL" id="BDS05880.1"/>
    </source>
</evidence>
<dbReference type="Gene3D" id="2.60.40.420">
    <property type="entry name" value="Cupredoxins - blue copper proteins"/>
    <property type="match status" value="1"/>
</dbReference>
<dbReference type="EMBL" id="AP026866">
    <property type="protein sequence ID" value="BDS05880.1"/>
    <property type="molecule type" value="Genomic_DNA"/>
</dbReference>
<dbReference type="InterPro" id="IPR008972">
    <property type="entry name" value="Cupredoxin"/>
</dbReference>
<feature type="domain" description="DUF7133" evidence="5">
    <location>
        <begin position="336"/>
        <end position="541"/>
    </location>
</feature>
<dbReference type="SUPFAM" id="SSF50952">
    <property type="entry name" value="Soluble quinoprotein glucose dehydrogenase"/>
    <property type="match status" value="1"/>
</dbReference>
<dbReference type="Gene3D" id="2.120.10.30">
    <property type="entry name" value="TolB, C-terminal domain"/>
    <property type="match status" value="1"/>
</dbReference>
<organism evidence="6">
    <name type="scientific">Oceaniferula spumae</name>
    <dbReference type="NCBI Taxonomy" id="2979115"/>
    <lineage>
        <taxon>Bacteria</taxon>
        <taxon>Pseudomonadati</taxon>
        <taxon>Verrucomicrobiota</taxon>
        <taxon>Verrucomicrobiia</taxon>
        <taxon>Verrucomicrobiales</taxon>
        <taxon>Verrucomicrobiaceae</taxon>
        <taxon>Oceaniferula</taxon>
    </lineage>
</organism>
<dbReference type="InterPro" id="IPR011989">
    <property type="entry name" value="ARM-like"/>
</dbReference>
<dbReference type="KEGG" id="osu:NT6N_09200"/>
<evidence type="ECO:0000256" key="2">
    <source>
        <dbReference type="ARBA" id="ARBA00023008"/>
    </source>
</evidence>
<dbReference type="SUPFAM" id="SSF49503">
    <property type="entry name" value="Cupredoxins"/>
    <property type="match status" value="1"/>
</dbReference>
<feature type="domain" description="DUF7133" evidence="5">
    <location>
        <begin position="555"/>
        <end position="682"/>
    </location>
</feature>
<name>A0AAT9FIX0_9BACT</name>
<proteinExistence type="predicted"/>
<dbReference type="InterPro" id="IPR013428">
    <property type="entry name" value="Membrane-bound_put_N"/>
</dbReference>
<feature type="chain" id="PRO_5043591255" description="DUF7133 domain-containing protein" evidence="4">
    <location>
        <begin position="40"/>
        <end position="1333"/>
    </location>
</feature>
<keyword evidence="1" id="KW-0479">Metal-binding</keyword>
<gene>
    <name evidence="6" type="ORF">NT6N_09200</name>
</gene>
<dbReference type="SUPFAM" id="SSF48371">
    <property type="entry name" value="ARM repeat"/>
    <property type="match status" value="1"/>
</dbReference>
<keyword evidence="2" id="KW-0186">Copper</keyword>
<evidence type="ECO:0000256" key="3">
    <source>
        <dbReference type="SAM" id="MobiDB-lite"/>
    </source>
</evidence>
<keyword evidence="4" id="KW-0732">Signal</keyword>
<feature type="region of interest" description="Disordered" evidence="3">
    <location>
        <begin position="306"/>
        <end position="326"/>
    </location>
</feature>
<dbReference type="Gene3D" id="1.25.10.10">
    <property type="entry name" value="Leucine-rich Repeat Variant"/>
    <property type="match status" value="1"/>
</dbReference>
<dbReference type="SUPFAM" id="SSF52266">
    <property type="entry name" value="SGNH hydrolase"/>
    <property type="match status" value="1"/>
</dbReference>
<dbReference type="InterPro" id="IPR011041">
    <property type="entry name" value="Quinoprot_gluc/sorb_DH_b-prop"/>
</dbReference>
<reference evidence="6" key="1">
    <citation type="submission" date="2024-07" db="EMBL/GenBank/DDBJ databases">
        <title>Complete genome sequence of Verrucomicrobiaceae bacterium NT6N.</title>
        <authorList>
            <person name="Huang C."/>
            <person name="Takami H."/>
            <person name="Hamasaki K."/>
        </authorList>
    </citation>
    <scope>NUCLEOTIDE SEQUENCE</scope>
    <source>
        <strain evidence="6">NT6N</strain>
    </source>
</reference>
<dbReference type="PROSITE" id="PS00196">
    <property type="entry name" value="COPPER_BLUE"/>
    <property type="match status" value="1"/>
</dbReference>
<protein>
    <recommendedName>
        <fullName evidence="5">DUF7133 domain-containing protein</fullName>
    </recommendedName>
</protein>
<feature type="signal peptide" evidence="4">
    <location>
        <begin position="1"/>
        <end position="39"/>
    </location>
</feature>
<dbReference type="NCBIfam" id="TIGR02604">
    <property type="entry name" value="Piru_Ver_Nterm"/>
    <property type="match status" value="1"/>
</dbReference>
<accession>A0AAT9FIX0</accession>
<evidence type="ECO:0000256" key="4">
    <source>
        <dbReference type="SAM" id="SignalP"/>
    </source>
</evidence>
<dbReference type="GO" id="GO:0016788">
    <property type="term" value="F:hydrolase activity, acting on ester bonds"/>
    <property type="evidence" value="ECO:0007669"/>
    <property type="project" value="UniProtKB-ARBA"/>
</dbReference>
<dbReference type="PANTHER" id="PTHR33546:SF1">
    <property type="entry name" value="LARGE, MULTIFUNCTIONAL SECRETED PROTEIN"/>
    <property type="match status" value="1"/>
</dbReference>
<evidence type="ECO:0000259" key="5">
    <source>
        <dbReference type="Pfam" id="PF23500"/>
    </source>
</evidence>
<dbReference type="PANTHER" id="PTHR33546">
    <property type="entry name" value="LARGE, MULTIFUNCTIONAL SECRETED PROTEIN-RELATED"/>
    <property type="match status" value="1"/>
</dbReference>
<dbReference type="InterPro" id="IPR028871">
    <property type="entry name" value="BlueCu_1_BS"/>
</dbReference>
<dbReference type="InterPro" id="IPR055557">
    <property type="entry name" value="DUF7133"/>
</dbReference>
<dbReference type="CDD" id="cd04233">
    <property type="entry name" value="Auracyanin"/>
    <property type="match status" value="1"/>
</dbReference>